<dbReference type="GO" id="GO:0005739">
    <property type="term" value="C:mitochondrion"/>
    <property type="evidence" value="ECO:0007669"/>
    <property type="project" value="TreeGrafter"/>
</dbReference>
<comment type="function">
    <text evidence="1">Substrate recognition and binding subunit of the essential mitochondrial processing protease (MPP), which cleaves the mitochondrial sequence off newly imported precursors proteins.</text>
</comment>
<proteinExistence type="inferred from homology"/>
<protein>
    <recommendedName>
        <fullName evidence="3">Alpha-MPP</fullName>
    </recommendedName>
    <alternativeName>
        <fullName evidence="4">Inactive zinc metalloprotease alpha</fullName>
    </alternativeName>
</protein>
<organism evidence="8 9">
    <name type="scientific">Wickerhamiella sorbophila</name>
    <dbReference type="NCBI Taxonomy" id="45607"/>
    <lineage>
        <taxon>Eukaryota</taxon>
        <taxon>Fungi</taxon>
        <taxon>Dikarya</taxon>
        <taxon>Ascomycota</taxon>
        <taxon>Saccharomycotina</taxon>
        <taxon>Dipodascomycetes</taxon>
        <taxon>Dipodascales</taxon>
        <taxon>Trichomonascaceae</taxon>
        <taxon>Wickerhamiella</taxon>
    </lineage>
</organism>
<dbReference type="PANTHER" id="PTHR11851:SF49">
    <property type="entry name" value="MITOCHONDRIAL-PROCESSING PEPTIDASE SUBUNIT ALPHA"/>
    <property type="match status" value="1"/>
</dbReference>
<comment type="caution">
    <text evidence="8">The sequence shown here is derived from an EMBL/GenBank/DDBJ whole genome shotgun (WGS) entry which is preliminary data.</text>
</comment>
<dbReference type="Proteomes" id="UP000238350">
    <property type="component" value="Unassembled WGS sequence"/>
</dbReference>
<evidence type="ECO:0000313" key="9">
    <source>
        <dbReference type="Proteomes" id="UP000238350"/>
    </source>
</evidence>
<evidence type="ECO:0000256" key="5">
    <source>
        <dbReference type="RuleBase" id="RU004447"/>
    </source>
</evidence>
<dbReference type="OrthoDB" id="277191at2759"/>
<accession>A0A2T0FG47</accession>
<keyword evidence="9" id="KW-1185">Reference proteome</keyword>
<dbReference type="Pfam" id="PF05193">
    <property type="entry name" value="Peptidase_M16_C"/>
    <property type="match status" value="1"/>
</dbReference>
<dbReference type="SUPFAM" id="SSF63411">
    <property type="entry name" value="LuxS/MPP-like metallohydrolase"/>
    <property type="match status" value="2"/>
</dbReference>
<dbReference type="GeneID" id="36515319"/>
<dbReference type="Pfam" id="PF00675">
    <property type="entry name" value="Peptidase_M16"/>
    <property type="match status" value="1"/>
</dbReference>
<dbReference type="AlphaFoldDB" id="A0A2T0FG47"/>
<dbReference type="GO" id="GO:0046872">
    <property type="term" value="F:metal ion binding"/>
    <property type="evidence" value="ECO:0007669"/>
    <property type="project" value="InterPro"/>
</dbReference>
<gene>
    <name evidence="8" type="ORF">B9G98_01570</name>
</gene>
<evidence type="ECO:0000259" key="7">
    <source>
        <dbReference type="Pfam" id="PF05193"/>
    </source>
</evidence>
<dbReference type="GO" id="GO:0006627">
    <property type="term" value="P:protein processing involved in protein targeting to mitochondrion"/>
    <property type="evidence" value="ECO:0007669"/>
    <property type="project" value="TreeGrafter"/>
</dbReference>
<dbReference type="InterPro" id="IPR011765">
    <property type="entry name" value="Pept_M16_N"/>
</dbReference>
<evidence type="ECO:0000256" key="1">
    <source>
        <dbReference type="ARBA" id="ARBA00002123"/>
    </source>
</evidence>
<evidence type="ECO:0000256" key="3">
    <source>
        <dbReference type="ARBA" id="ARBA00030006"/>
    </source>
</evidence>
<evidence type="ECO:0000256" key="4">
    <source>
        <dbReference type="ARBA" id="ARBA00032315"/>
    </source>
</evidence>
<name>A0A2T0FG47_9ASCO</name>
<evidence type="ECO:0000259" key="6">
    <source>
        <dbReference type="Pfam" id="PF00675"/>
    </source>
</evidence>
<dbReference type="InterPro" id="IPR001431">
    <property type="entry name" value="Pept_M16_Zn_BS"/>
</dbReference>
<dbReference type="PANTHER" id="PTHR11851">
    <property type="entry name" value="METALLOPROTEASE"/>
    <property type="match status" value="1"/>
</dbReference>
<feature type="domain" description="Peptidase M16 N-terminal" evidence="6">
    <location>
        <begin position="45"/>
        <end position="184"/>
    </location>
</feature>
<sequence length="466" mass="51366">MLRQTVRTVRRGVSQARVRSYATESPEYRIDTLDNGVKVVTSPVPCHFAAAGIYISAGSRYESPQLSGSSHLMDRLSFKSTKDYTQEQMEQNLLHLGGNYMCSSSRETMLYQASTFHDDFSAMVELLAETVTKPLITPEEVSEQVLNTEYEIQEIWQKPDLILPEIGHSTAFSDGLGRPLLCPEERLPLITPGMLWQYRHQLYTPSRMTAAFVGVSPDQALDLANKHLGDLPKSTITVPPLQQSTYTGGEACIPLPKPIGGLPEFYHLQVLYRGVGINDPDVYALATLQVLLGGGGSFSAGGPGKGMYSRLYTNVLNKYGYVESALGVNHSYSDDGLFGITCSTIPQAAQYISYIIGSQLSLLMTPGELKTVEVERAKNQLRSQLLMNLESRMVELEDMGRQVQLNGTKMPVSDMVERVDRLTINDLQRVARRVLTSGPPTVVMQGPRESFGDVADVLGQFGLGKK</sequence>
<dbReference type="EMBL" id="NDIQ01000001">
    <property type="protein sequence ID" value="PRT53950.1"/>
    <property type="molecule type" value="Genomic_DNA"/>
</dbReference>
<dbReference type="STRING" id="45607.A0A2T0FG47"/>
<feature type="domain" description="Peptidase M16 C-terminal" evidence="7">
    <location>
        <begin position="190"/>
        <end position="381"/>
    </location>
</feature>
<dbReference type="InterPro" id="IPR007863">
    <property type="entry name" value="Peptidase_M16_C"/>
</dbReference>
<dbReference type="GO" id="GO:0004222">
    <property type="term" value="F:metalloendopeptidase activity"/>
    <property type="evidence" value="ECO:0007669"/>
    <property type="project" value="InterPro"/>
</dbReference>
<dbReference type="Gene3D" id="3.30.830.10">
    <property type="entry name" value="Metalloenzyme, LuxS/M16 peptidase-like"/>
    <property type="match status" value="2"/>
</dbReference>
<comment type="similarity">
    <text evidence="2 5">Belongs to the peptidase M16 family.</text>
</comment>
<dbReference type="PROSITE" id="PS00143">
    <property type="entry name" value="INSULINASE"/>
    <property type="match status" value="1"/>
</dbReference>
<evidence type="ECO:0000313" key="8">
    <source>
        <dbReference type="EMBL" id="PRT53950.1"/>
    </source>
</evidence>
<dbReference type="InterPro" id="IPR050361">
    <property type="entry name" value="MPP/UQCRC_Complex"/>
</dbReference>
<dbReference type="InterPro" id="IPR011249">
    <property type="entry name" value="Metalloenz_LuxS/M16"/>
</dbReference>
<reference evidence="8 9" key="1">
    <citation type="submission" date="2017-04" db="EMBL/GenBank/DDBJ databases">
        <title>Genome sequencing of [Candida] sorbophila.</title>
        <authorList>
            <person name="Ahn J.O."/>
        </authorList>
    </citation>
    <scope>NUCLEOTIDE SEQUENCE [LARGE SCALE GENOMIC DNA]</scope>
    <source>
        <strain evidence="8 9">DS02</strain>
    </source>
</reference>
<evidence type="ECO:0000256" key="2">
    <source>
        <dbReference type="ARBA" id="ARBA00007261"/>
    </source>
</evidence>
<dbReference type="RefSeq" id="XP_024663896.1">
    <property type="nucleotide sequence ID" value="XM_024808128.1"/>
</dbReference>